<reference evidence="4 5" key="1">
    <citation type="journal article" date="2018" name="Mol. Plant">
        <title>The genome of Artemisia annua provides insight into the evolution of Asteraceae family and artemisinin biosynthesis.</title>
        <authorList>
            <person name="Shen Q."/>
            <person name="Zhang L."/>
            <person name="Liao Z."/>
            <person name="Wang S."/>
            <person name="Yan T."/>
            <person name="Shi P."/>
            <person name="Liu M."/>
            <person name="Fu X."/>
            <person name="Pan Q."/>
            <person name="Wang Y."/>
            <person name="Lv Z."/>
            <person name="Lu X."/>
            <person name="Zhang F."/>
            <person name="Jiang W."/>
            <person name="Ma Y."/>
            <person name="Chen M."/>
            <person name="Hao X."/>
            <person name="Li L."/>
            <person name="Tang Y."/>
            <person name="Lv G."/>
            <person name="Zhou Y."/>
            <person name="Sun X."/>
            <person name="Brodelius P.E."/>
            <person name="Rose J.K.C."/>
            <person name="Tang K."/>
        </authorList>
    </citation>
    <scope>NUCLEOTIDE SEQUENCE [LARGE SCALE GENOMIC DNA]</scope>
    <source>
        <strain evidence="5">cv. Huhao1</strain>
        <tissue evidence="4">Leaf</tissue>
    </source>
</reference>
<dbReference type="SUPFAM" id="SSF48371">
    <property type="entry name" value="ARM repeat"/>
    <property type="match status" value="1"/>
</dbReference>
<evidence type="ECO:0000259" key="2">
    <source>
        <dbReference type="Pfam" id="PF24713"/>
    </source>
</evidence>
<dbReference type="Gene3D" id="1.25.10.10">
    <property type="entry name" value="Leucine-rich Repeat Variant"/>
    <property type="match status" value="1"/>
</dbReference>
<feature type="compositionally biased region" description="Polar residues" evidence="1">
    <location>
        <begin position="575"/>
        <end position="584"/>
    </location>
</feature>
<dbReference type="InterPro" id="IPR033337">
    <property type="entry name" value="TORTIFOLIA1/SINE1-2"/>
</dbReference>
<dbReference type="InterPro" id="IPR057600">
    <property type="entry name" value="TORTIFOLIA1/SINE1-2_N"/>
</dbReference>
<feature type="domain" description="TORTIFOLIA1/SINE1-2 N-terminal" evidence="3">
    <location>
        <begin position="336"/>
        <end position="540"/>
    </location>
</feature>
<protein>
    <submittedName>
        <fullName evidence="4">Armadillo-type fold protein</fullName>
    </submittedName>
</protein>
<dbReference type="PANTHER" id="PTHR31355">
    <property type="entry name" value="MICROTUBULE-ASSOCIATED PROTEIN TORTIFOLIA1"/>
    <property type="match status" value="1"/>
</dbReference>
<dbReference type="GO" id="GO:0010005">
    <property type="term" value="C:cortical microtubule, transverse to long axis"/>
    <property type="evidence" value="ECO:0007669"/>
    <property type="project" value="TreeGrafter"/>
</dbReference>
<dbReference type="AlphaFoldDB" id="A0A2U1QBF1"/>
<comment type="caution">
    <text evidence="4">The sequence shown here is derived from an EMBL/GenBank/DDBJ whole genome shotgun (WGS) entry which is preliminary data.</text>
</comment>
<organism evidence="4 5">
    <name type="scientific">Artemisia annua</name>
    <name type="common">Sweet wormwood</name>
    <dbReference type="NCBI Taxonomy" id="35608"/>
    <lineage>
        <taxon>Eukaryota</taxon>
        <taxon>Viridiplantae</taxon>
        <taxon>Streptophyta</taxon>
        <taxon>Embryophyta</taxon>
        <taxon>Tracheophyta</taxon>
        <taxon>Spermatophyta</taxon>
        <taxon>Magnoliopsida</taxon>
        <taxon>eudicotyledons</taxon>
        <taxon>Gunneridae</taxon>
        <taxon>Pentapetalae</taxon>
        <taxon>asterids</taxon>
        <taxon>campanulids</taxon>
        <taxon>Asterales</taxon>
        <taxon>Asteraceae</taxon>
        <taxon>Asteroideae</taxon>
        <taxon>Anthemideae</taxon>
        <taxon>Artemisiinae</taxon>
        <taxon>Artemisia</taxon>
    </lineage>
</organism>
<dbReference type="GO" id="GO:0009826">
    <property type="term" value="P:unidimensional cell growth"/>
    <property type="evidence" value="ECO:0007669"/>
    <property type="project" value="TreeGrafter"/>
</dbReference>
<evidence type="ECO:0000256" key="1">
    <source>
        <dbReference type="SAM" id="MobiDB-lite"/>
    </source>
</evidence>
<dbReference type="Proteomes" id="UP000245207">
    <property type="component" value="Unassembled WGS sequence"/>
</dbReference>
<feature type="domain" description="TORTIFOLIA1/TORL1-2 C-terminal" evidence="2">
    <location>
        <begin position="839"/>
        <end position="969"/>
    </location>
</feature>
<gene>
    <name evidence="4" type="ORF">CTI12_AA009630</name>
</gene>
<feature type="region of interest" description="Disordered" evidence="1">
    <location>
        <begin position="622"/>
        <end position="672"/>
    </location>
</feature>
<feature type="compositionally biased region" description="Basic and acidic residues" evidence="1">
    <location>
        <begin position="636"/>
        <end position="650"/>
    </location>
</feature>
<dbReference type="InterPro" id="IPR011990">
    <property type="entry name" value="TPR-like_helical_dom_sf"/>
</dbReference>
<dbReference type="GO" id="GO:0010031">
    <property type="term" value="P:circumnutation"/>
    <property type="evidence" value="ECO:0007669"/>
    <property type="project" value="TreeGrafter"/>
</dbReference>
<accession>A0A2U1QBF1</accession>
<dbReference type="InterPro" id="IPR011989">
    <property type="entry name" value="ARM-like"/>
</dbReference>
<name>A0A2U1QBF1_ARTAN</name>
<proteinExistence type="predicted"/>
<dbReference type="Pfam" id="PF06552">
    <property type="entry name" value="TOM20_plant"/>
    <property type="match status" value="1"/>
</dbReference>
<keyword evidence="5" id="KW-1185">Reference proteome</keyword>
<evidence type="ECO:0000313" key="4">
    <source>
        <dbReference type="EMBL" id="PWA95334.1"/>
    </source>
</evidence>
<evidence type="ECO:0000313" key="5">
    <source>
        <dbReference type="Proteomes" id="UP000245207"/>
    </source>
</evidence>
<dbReference type="Pfam" id="PF24713">
    <property type="entry name" value="TOR1L1_C"/>
    <property type="match status" value="1"/>
</dbReference>
<dbReference type="Gene3D" id="1.25.40.10">
    <property type="entry name" value="Tetratricopeptide repeat domain"/>
    <property type="match status" value="1"/>
</dbReference>
<dbReference type="GO" id="GO:0008017">
    <property type="term" value="F:microtubule binding"/>
    <property type="evidence" value="ECO:0007669"/>
    <property type="project" value="InterPro"/>
</dbReference>
<dbReference type="Pfam" id="PF24714">
    <property type="entry name" value="TOR1L1_N"/>
    <property type="match status" value="1"/>
</dbReference>
<dbReference type="EMBL" id="PKPP01000248">
    <property type="protein sequence ID" value="PWA95334.1"/>
    <property type="molecule type" value="Genomic_DNA"/>
</dbReference>
<dbReference type="InterPro" id="IPR057599">
    <property type="entry name" value="TORTIFOLIA1/TORL1-2_C"/>
</dbReference>
<dbReference type="PANTHER" id="PTHR31355:SF7">
    <property type="entry name" value="MICROTUBULE-ASSOCIATED PROTEIN TORTIFOLIA1"/>
    <property type="match status" value="1"/>
</dbReference>
<evidence type="ECO:0000259" key="3">
    <source>
        <dbReference type="Pfam" id="PF24714"/>
    </source>
</evidence>
<dbReference type="InterPro" id="IPR016024">
    <property type="entry name" value="ARM-type_fold"/>
</dbReference>
<feature type="region of interest" description="Disordered" evidence="1">
    <location>
        <begin position="572"/>
        <end position="598"/>
    </location>
</feature>
<dbReference type="OrthoDB" id="298726at2759"/>
<sequence>MADSTSTMVHVSLKTLILDSKSTMVHAVRLASREWPNSKEKRHCGVMDQLKHGDEVARSNGTHMQQNAIAKLDEALAIGPKKHDTLWCMGNAQTFLAFLTSDKDEAKGYFDLAKFSHLYYKSWLNTIPTSIVFMLEHFSEKWTSHGDDPVKMLNGFEVVARSEQGGIGVTDIWLPDMAAKGGSDLGVQQQLLHGSCFELLITRIPLKGFSFENSETIWTRQPHASNGGPAAVLASASIADGMLFSNKLYRVSKHYFITENGSTIYNGLISCGIKKGLVKNLRWLRLTRNTLISVTLLPANTCTLSTETKTTRWIESANQYMLNDLHDCSWSQWCQKEQHLTHLKKIVTCIVKCLNDPDSGVKEACIDAIGALSGVYLGKGDGNGGLVNWFVKPLFDAMNEQNKWVQSGAALCLGKMVEMSSDDPPVLAYQKMCGRIVKFLNSPNFLANGALLPVVSSLSQAGAISPQYLDPLLKSIHDCLGSSDWSTRKAAADTLNALALHSSKLIVENPTSTITILEACRFDKIKPVRDSITEALLLWKFIAEDRKNQKAPAPAPNSEPPKIPVKLIPVKDSQTKGQNISEKSAGTKKKGPPLSDKELNPEFFQRIERRVSGEVEVVVNGNLQNEEEPVVNDNDAVEKSKSEESCKPDGEINLQDRGLEQGGGGRFSRRREVDNNGSWLGIQRQLLQLERQQAHIMNMLQDFKGGSRDGMVTLENRVWGLERVVEDMARNLSLSMNNLKTSCYMNAFEESSGRSLSKYNGFSDYKSRGSSWNYQTHTRNTQIGLRKGGGPVRFGEGPSARSVWKASKNEATLEAIRGAAPEVLGTENPVKNRDPGLGVWKTAMDGVRVGDMDMAFGEVLSSGDDLLLVKLMDKTGPVVDRLSDEVASEVLHAVAQFLLEPNLFDICLSWIQQLLDMTVANGADVVRIPAEVKTEIMVNLNEASSTIDPPENWEGLMPNQLFSQLASVWDMNLQQLHK</sequence>